<keyword evidence="2" id="KW-1185">Reference proteome</keyword>
<dbReference type="AlphaFoldDB" id="A0A2S2F888"/>
<organism evidence="1 2">
    <name type="scientific">Acinetobacter defluvii</name>
    <dbReference type="NCBI Taxonomy" id="1871111"/>
    <lineage>
        <taxon>Bacteria</taxon>
        <taxon>Pseudomonadati</taxon>
        <taxon>Pseudomonadota</taxon>
        <taxon>Gammaproteobacteria</taxon>
        <taxon>Moraxellales</taxon>
        <taxon>Moraxellaceae</taxon>
        <taxon>Acinetobacter</taxon>
    </lineage>
</organism>
<name>A0A2S2F888_9GAMM</name>
<proteinExistence type="predicted"/>
<reference evidence="1" key="1">
    <citation type="submission" date="2019-08" db="EMBL/GenBank/DDBJ databases">
        <title>The complete genome of Acinetobacter defluvii strain WCHAD010030.</title>
        <authorList>
            <person name="Hu Y."/>
            <person name="Qin J."/>
            <person name="Feng Y."/>
            <person name="Zong Z."/>
        </authorList>
    </citation>
    <scope>NUCLEOTIDE SEQUENCE</scope>
    <source>
        <strain evidence="1">WCHA30</strain>
        <plasmid evidence="1">p1_010030</plasmid>
    </source>
</reference>
<dbReference type="STRING" id="1871111.GCA_001704615_00877"/>
<gene>
    <name evidence="1" type="ORF">DJ533_00375</name>
</gene>
<evidence type="ECO:0000313" key="2">
    <source>
        <dbReference type="Proteomes" id="UP000245977"/>
    </source>
</evidence>
<protein>
    <submittedName>
        <fullName evidence="1">Uncharacterized protein</fullName>
    </submittedName>
</protein>
<dbReference type="KEGG" id="adv:DJ533_00375"/>
<dbReference type="EMBL" id="CP029389">
    <property type="protein sequence ID" value="AWL27173.1"/>
    <property type="molecule type" value="Genomic_DNA"/>
</dbReference>
<geneLocation type="plasmid" evidence="1 2">
    <name>p1_010030</name>
</geneLocation>
<evidence type="ECO:0000313" key="1">
    <source>
        <dbReference type="EMBL" id="AWL27173.1"/>
    </source>
</evidence>
<sequence>MLAIIQNLLSKFPIIIKNLALFLILTFVAFQTLIMWVDASEIEEQGRLDANEKYINLMK</sequence>
<keyword evidence="1" id="KW-0614">Plasmid</keyword>
<accession>A0A2S2F888</accession>
<dbReference type="Proteomes" id="UP000245977">
    <property type="component" value="Plasmid p1_010030"/>
</dbReference>
<dbReference type="RefSeq" id="WP_065994759.1">
    <property type="nucleotide sequence ID" value="NZ_CP029389.2"/>
</dbReference>